<protein>
    <submittedName>
        <fullName evidence="1">Uncharacterized protein</fullName>
    </submittedName>
</protein>
<name>A0A6B1G8Z5_9CHLR</name>
<evidence type="ECO:0000313" key="1">
    <source>
        <dbReference type="EMBL" id="MYH63816.1"/>
    </source>
</evidence>
<reference evidence="1" key="1">
    <citation type="submission" date="2019-09" db="EMBL/GenBank/DDBJ databases">
        <title>Characterisation of the sponge microbiome using genome-centric metagenomics.</title>
        <authorList>
            <person name="Engelberts J.P."/>
            <person name="Robbins S.J."/>
            <person name="De Goeij J.M."/>
            <person name="Aranda M."/>
            <person name="Bell S.C."/>
            <person name="Webster N.S."/>
        </authorList>
    </citation>
    <scope>NUCLEOTIDE SEQUENCE</scope>
    <source>
        <strain evidence="1">SB0675_bin_29</strain>
    </source>
</reference>
<dbReference type="AlphaFoldDB" id="A0A6B1G8Z5"/>
<dbReference type="EMBL" id="VYDA01000684">
    <property type="protein sequence ID" value="MYH63816.1"/>
    <property type="molecule type" value="Genomic_DNA"/>
</dbReference>
<gene>
    <name evidence="1" type="ORF">F4148_19395</name>
</gene>
<sequence>MKCAPAQLRPLPFAGVRGAELGVELWPNGAAVFDVAVRASPQWLNLALFHFQVPYAIAGPHKIHHEDDDDENQEEARQ</sequence>
<organism evidence="1">
    <name type="scientific">Caldilineaceae bacterium SB0675_bin_29</name>
    <dbReference type="NCBI Taxonomy" id="2605266"/>
    <lineage>
        <taxon>Bacteria</taxon>
        <taxon>Bacillati</taxon>
        <taxon>Chloroflexota</taxon>
        <taxon>Caldilineae</taxon>
        <taxon>Caldilineales</taxon>
        <taxon>Caldilineaceae</taxon>
    </lineage>
</organism>
<accession>A0A6B1G8Z5</accession>
<comment type="caution">
    <text evidence="1">The sequence shown here is derived from an EMBL/GenBank/DDBJ whole genome shotgun (WGS) entry which is preliminary data.</text>
</comment>
<proteinExistence type="predicted"/>